<gene>
    <name evidence="3" type="ORF">QR680_008394</name>
</gene>
<feature type="chain" id="PRO_5041378367" description="SET domain-containing protein" evidence="1">
    <location>
        <begin position="29"/>
        <end position="431"/>
    </location>
</feature>
<evidence type="ECO:0000259" key="2">
    <source>
        <dbReference type="PROSITE" id="PS50280"/>
    </source>
</evidence>
<dbReference type="PANTHER" id="PTHR13271">
    <property type="entry name" value="UNCHARACTERIZED PUTATIVE METHYLTRANSFERASE"/>
    <property type="match status" value="1"/>
</dbReference>
<dbReference type="AlphaFoldDB" id="A0AA39IIL6"/>
<protein>
    <recommendedName>
        <fullName evidence="2">SET domain-containing protein</fullName>
    </recommendedName>
</protein>
<comment type="caution">
    <text evidence="3">The sequence shown here is derived from an EMBL/GenBank/DDBJ whole genome shotgun (WGS) entry which is preliminary data.</text>
</comment>
<dbReference type="InterPro" id="IPR050600">
    <property type="entry name" value="SETD3_SETD6_MTase"/>
</dbReference>
<evidence type="ECO:0000256" key="1">
    <source>
        <dbReference type="SAM" id="SignalP"/>
    </source>
</evidence>
<dbReference type="Proteomes" id="UP001175271">
    <property type="component" value="Unassembled WGS sequence"/>
</dbReference>
<dbReference type="PROSITE" id="PS50280">
    <property type="entry name" value="SET"/>
    <property type="match status" value="1"/>
</dbReference>
<dbReference type="SUPFAM" id="SSF82199">
    <property type="entry name" value="SET domain"/>
    <property type="match status" value="1"/>
</dbReference>
<dbReference type="CDD" id="cd10527">
    <property type="entry name" value="SET_LSMT"/>
    <property type="match status" value="1"/>
</dbReference>
<sequence>MVAPRLRLFYICMFATLALTLFSGVSLSDDGCEGIGTPCGKQCCSSGDQLIVGRLGVEKMAASKDQLVAYQKWLNSKGVYYPKIDIRYIDGDRGYGLFAKDDIAPNELIIHIPDTIALNANNIRKIAPFGEMLNKQSKLKPGDELVLFHIMEKPNPKSVFKPYLDMINDRSMTPLITHGNMALEDLPSVMRPLWQVERRRVEESYAFIKDIYSKVTKDEFNFAYNAVHTRSYKAQGNLCIVPLADMANHSLNPNTYQFRMDANNPPLYTIMSSRAIAKDEEITVSYGRLDNSLLWFMFGFHLDNNPNNQAGIPWTFLLDYMLKEGLITPPVLTFIHDNPLNPVVFAKKSGRISEGFRENVEFLLTKADTVAGQPEASREQLDARTNEAIGSILRRFRAVVAQKADNVLKDYEFLWRDDVGSIDAVLSAMHL</sequence>
<organism evidence="3 4">
    <name type="scientific">Steinernema hermaphroditum</name>
    <dbReference type="NCBI Taxonomy" id="289476"/>
    <lineage>
        <taxon>Eukaryota</taxon>
        <taxon>Metazoa</taxon>
        <taxon>Ecdysozoa</taxon>
        <taxon>Nematoda</taxon>
        <taxon>Chromadorea</taxon>
        <taxon>Rhabditida</taxon>
        <taxon>Tylenchina</taxon>
        <taxon>Panagrolaimomorpha</taxon>
        <taxon>Strongyloidoidea</taxon>
        <taxon>Steinernematidae</taxon>
        <taxon>Steinernema</taxon>
    </lineage>
</organism>
<keyword evidence="4" id="KW-1185">Reference proteome</keyword>
<dbReference type="InterPro" id="IPR046341">
    <property type="entry name" value="SET_dom_sf"/>
</dbReference>
<accession>A0AA39IIL6</accession>
<dbReference type="EMBL" id="JAUCMV010000001">
    <property type="protein sequence ID" value="KAK0423898.1"/>
    <property type="molecule type" value="Genomic_DNA"/>
</dbReference>
<dbReference type="PANTHER" id="PTHR13271:SF151">
    <property type="entry name" value="SET DOMAIN-CONTAINING PROTEIN 4"/>
    <property type="match status" value="1"/>
</dbReference>
<reference evidence="3" key="1">
    <citation type="submission" date="2023-06" db="EMBL/GenBank/DDBJ databases">
        <title>Genomic analysis of the entomopathogenic nematode Steinernema hermaphroditum.</title>
        <authorList>
            <person name="Schwarz E.M."/>
            <person name="Heppert J.K."/>
            <person name="Baniya A."/>
            <person name="Schwartz H.T."/>
            <person name="Tan C.-H."/>
            <person name="Antoshechkin I."/>
            <person name="Sternberg P.W."/>
            <person name="Goodrich-Blair H."/>
            <person name="Dillman A.R."/>
        </authorList>
    </citation>
    <scope>NUCLEOTIDE SEQUENCE</scope>
    <source>
        <strain evidence="3">PS9179</strain>
        <tissue evidence="3">Whole animal</tissue>
    </source>
</reference>
<feature type="signal peptide" evidence="1">
    <location>
        <begin position="1"/>
        <end position="28"/>
    </location>
</feature>
<dbReference type="Gene3D" id="3.90.1410.10">
    <property type="entry name" value="set domain protein methyltransferase, domain 1"/>
    <property type="match status" value="1"/>
</dbReference>
<feature type="domain" description="SET" evidence="2">
    <location>
        <begin position="82"/>
        <end position="287"/>
    </location>
</feature>
<evidence type="ECO:0000313" key="3">
    <source>
        <dbReference type="EMBL" id="KAK0423898.1"/>
    </source>
</evidence>
<evidence type="ECO:0000313" key="4">
    <source>
        <dbReference type="Proteomes" id="UP001175271"/>
    </source>
</evidence>
<dbReference type="InterPro" id="IPR001214">
    <property type="entry name" value="SET_dom"/>
</dbReference>
<proteinExistence type="predicted"/>
<dbReference type="Pfam" id="PF00856">
    <property type="entry name" value="SET"/>
    <property type="match status" value="1"/>
</dbReference>
<name>A0AA39IIL6_9BILA</name>
<dbReference type="GO" id="GO:0016279">
    <property type="term" value="F:protein-lysine N-methyltransferase activity"/>
    <property type="evidence" value="ECO:0007669"/>
    <property type="project" value="TreeGrafter"/>
</dbReference>
<keyword evidence="1" id="KW-0732">Signal</keyword>
<dbReference type="SMART" id="SM00317">
    <property type="entry name" value="SET"/>
    <property type="match status" value="1"/>
</dbReference>